<dbReference type="EMBL" id="JAOQJZ010000006">
    <property type="protein sequence ID" value="MCU6705775.1"/>
    <property type="molecule type" value="Genomic_DNA"/>
</dbReference>
<sequence length="367" mass="40235">MKNSRKKAVLLAVLLSVSLCACGPVEEAADSVSETKDTTTAEAVSDTPNGVEESSQTDDSSQVEIIRDPELVCDLSEIPYTAKCTVEGNFGAEAMLSDYYGINAMINSDEPLLSIPVKYTDADFGGGVIRFEFSDKISDEQKASAVIMQFDEDSTFTKLESFVDENGISANITTGGVYMVIDSYVYDMLNGGSVDTDRYDIENGLTIELSDFSAALELPEIGGFSAAKLEKHEITTDDFDGTRDVKIVYANLIDGKVDEKYDGLNLSLSYYQRLDKTTVDDMLDMYAKSADISSDDNVWLDYRGLDLGNGKRGCVIAALGEDQSVNVQGIYEFSDSEYIQYNVVIPLKYVSMGEDIFDSAMSFRYAE</sequence>
<organism evidence="3 4">
    <name type="scientific">Hominimerdicola aceti</name>
    <dbReference type="NCBI Taxonomy" id="2981726"/>
    <lineage>
        <taxon>Bacteria</taxon>
        <taxon>Bacillati</taxon>
        <taxon>Bacillota</taxon>
        <taxon>Clostridia</taxon>
        <taxon>Eubacteriales</taxon>
        <taxon>Oscillospiraceae</taxon>
        <taxon>Hominimerdicola</taxon>
    </lineage>
</organism>
<protein>
    <submittedName>
        <fullName evidence="3">Uncharacterized protein</fullName>
    </submittedName>
</protein>
<evidence type="ECO:0000256" key="1">
    <source>
        <dbReference type="SAM" id="MobiDB-lite"/>
    </source>
</evidence>
<keyword evidence="4" id="KW-1185">Reference proteome</keyword>
<evidence type="ECO:0000256" key="2">
    <source>
        <dbReference type="SAM" id="SignalP"/>
    </source>
</evidence>
<dbReference type="Proteomes" id="UP001208131">
    <property type="component" value="Unassembled WGS sequence"/>
</dbReference>
<name>A0AAE3IH65_9FIRM</name>
<dbReference type="PROSITE" id="PS51257">
    <property type="entry name" value="PROKAR_LIPOPROTEIN"/>
    <property type="match status" value="1"/>
</dbReference>
<proteinExistence type="predicted"/>
<dbReference type="RefSeq" id="WP_046441835.1">
    <property type="nucleotide sequence ID" value="NZ_JAOQJZ010000006.1"/>
</dbReference>
<feature type="region of interest" description="Disordered" evidence="1">
    <location>
        <begin position="31"/>
        <end position="63"/>
    </location>
</feature>
<evidence type="ECO:0000313" key="3">
    <source>
        <dbReference type="EMBL" id="MCU6705775.1"/>
    </source>
</evidence>
<comment type="caution">
    <text evidence="3">The sequence shown here is derived from an EMBL/GenBank/DDBJ whole genome shotgun (WGS) entry which is preliminary data.</text>
</comment>
<dbReference type="AlphaFoldDB" id="A0AAE3IH65"/>
<reference evidence="3 4" key="1">
    <citation type="journal article" date="2021" name="ISME Commun">
        <title>Automated analysis of genomic sequences facilitates high-throughput and comprehensive description of bacteria.</title>
        <authorList>
            <person name="Hitch T.C.A."/>
        </authorList>
    </citation>
    <scope>NUCLEOTIDE SEQUENCE [LARGE SCALE GENOMIC DNA]</scope>
    <source>
        <strain evidence="3 4">Sanger_31</strain>
    </source>
</reference>
<accession>A0AAE3IH65</accession>
<gene>
    <name evidence="3" type="ORF">OCV57_07550</name>
</gene>
<keyword evidence="2" id="KW-0732">Signal</keyword>
<feature type="signal peptide" evidence="2">
    <location>
        <begin position="1"/>
        <end position="21"/>
    </location>
</feature>
<evidence type="ECO:0000313" key="4">
    <source>
        <dbReference type="Proteomes" id="UP001208131"/>
    </source>
</evidence>
<feature type="chain" id="PRO_5042275653" evidence="2">
    <location>
        <begin position="22"/>
        <end position="367"/>
    </location>
</feature>
<feature type="compositionally biased region" description="Polar residues" evidence="1">
    <location>
        <begin position="40"/>
        <end position="63"/>
    </location>
</feature>